<dbReference type="SUPFAM" id="SSF50156">
    <property type="entry name" value="PDZ domain-like"/>
    <property type="match status" value="1"/>
</dbReference>
<dbReference type="Pfam" id="PF17820">
    <property type="entry name" value="PDZ_6"/>
    <property type="match status" value="1"/>
</dbReference>
<evidence type="ECO:0000259" key="3">
    <source>
        <dbReference type="PROSITE" id="PS50106"/>
    </source>
</evidence>
<evidence type="ECO:0000256" key="2">
    <source>
        <dbReference type="SAM" id="SignalP"/>
    </source>
</evidence>
<feature type="chain" id="PRO_5038472054" evidence="2">
    <location>
        <begin position="24"/>
        <end position="322"/>
    </location>
</feature>
<dbReference type="InterPro" id="IPR041489">
    <property type="entry name" value="PDZ_6"/>
</dbReference>
<gene>
    <name evidence="5" type="ORF">IAA60_08475</name>
</gene>
<feature type="signal peptide" evidence="2">
    <location>
        <begin position="1"/>
        <end position="23"/>
    </location>
</feature>
<dbReference type="InterPro" id="IPR001478">
    <property type="entry name" value="PDZ"/>
</dbReference>
<evidence type="ECO:0000313" key="5">
    <source>
        <dbReference type="EMBL" id="HIT85917.1"/>
    </source>
</evidence>
<dbReference type="InterPro" id="IPR036034">
    <property type="entry name" value="PDZ_sf"/>
</dbReference>
<keyword evidence="2" id="KW-0732">Signal</keyword>
<evidence type="ECO:0000259" key="4">
    <source>
        <dbReference type="PROSITE" id="PS51494"/>
    </source>
</evidence>
<proteinExistence type="predicted"/>
<comment type="cofactor">
    <cofactor evidence="1">
        <name>Zn(2+)</name>
        <dbReference type="ChEBI" id="CHEBI:29105"/>
    </cofactor>
</comment>
<dbReference type="Proteomes" id="UP000824165">
    <property type="component" value="Unassembled WGS sequence"/>
</dbReference>
<dbReference type="InterPro" id="IPR008763">
    <property type="entry name" value="Peptidase_S55"/>
</dbReference>
<name>A0A9D1H566_9FIRM</name>
<dbReference type="PANTHER" id="PTHR42837:SF2">
    <property type="entry name" value="MEMBRANE METALLOPROTEASE ARASP2, CHLOROPLASTIC-RELATED"/>
    <property type="match status" value="1"/>
</dbReference>
<evidence type="ECO:0000313" key="6">
    <source>
        <dbReference type="Proteomes" id="UP000824165"/>
    </source>
</evidence>
<dbReference type="PANTHER" id="PTHR42837">
    <property type="entry name" value="REGULATOR OF SIGMA-E PROTEASE RSEP"/>
    <property type="match status" value="1"/>
</dbReference>
<dbReference type="GO" id="GO:0006508">
    <property type="term" value="P:proteolysis"/>
    <property type="evidence" value="ECO:0007669"/>
    <property type="project" value="InterPro"/>
</dbReference>
<accession>A0A9D1H566</accession>
<feature type="domain" description="PDZ" evidence="3">
    <location>
        <begin position="23"/>
        <end position="99"/>
    </location>
</feature>
<protein>
    <submittedName>
        <fullName evidence="5">PDZ domain-containing protein</fullName>
    </submittedName>
</protein>
<dbReference type="PROSITE" id="PS50106">
    <property type="entry name" value="PDZ"/>
    <property type="match status" value="1"/>
</dbReference>
<sequence>MKKFLKAAAAVCAASVFNACAFAAEVYVRPCGETVGMKLYTDGLLVVGTTDGSPAEKSGLRPGDIITSAGGKALDRADDLTAAADASDGALTITVRRGEKTCELEAEPEATDEGRRLGVWVRDSTAGIGTVTYITEDGDRFAALGHGITDVDTGGLLAVKSGSVVGVSSVSVRKSSRGDIGELSCPFDGETLGAVEKNSPYGVYGSVCADAANVELPPLMRAAGSEEITEGAAQILCDIDGTGARGYDIEIKKVSHAGAADKSLVIEITDGELIEKTGGILQGMSGSPIVRGDVFLGAVTHVFINNPLRGFGITGEAMIYNY</sequence>
<dbReference type="EMBL" id="DVLU01000090">
    <property type="protein sequence ID" value="HIT85917.1"/>
    <property type="molecule type" value="Genomic_DNA"/>
</dbReference>
<dbReference type="SMART" id="SM00228">
    <property type="entry name" value="PDZ"/>
    <property type="match status" value="1"/>
</dbReference>
<reference evidence="5" key="1">
    <citation type="submission" date="2020-10" db="EMBL/GenBank/DDBJ databases">
        <authorList>
            <person name="Gilroy R."/>
        </authorList>
    </citation>
    <scope>NUCLEOTIDE SEQUENCE</scope>
    <source>
        <strain evidence="5">CHK181-108</strain>
    </source>
</reference>
<dbReference type="Pfam" id="PF05580">
    <property type="entry name" value="Peptidase_S55"/>
    <property type="match status" value="1"/>
</dbReference>
<feature type="domain" description="Peptidase S55" evidence="4">
    <location>
        <begin position="98"/>
        <end position="322"/>
    </location>
</feature>
<dbReference type="Gene3D" id="2.30.42.10">
    <property type="match status" value="1"/>
</dbReference>
<dbReference type="AlphaFoldDB" id="A0A9D1H566"/>
<reference evidence="5" key="2">
    <citation type="journal article" date="2021" name="PeerJ">
        <title>Extensive microbial diversity within the chicken gut microbiome revealed by metagenomics and culture.</title>
        <authorList>
            <person name="Gilroy R."/>
            <person name="Ravi A."/>
            <person name="Getino M."/>
            <person name="Pursley I."/>
            <person name="Horton D.L."/>
            <person name="Alikhan N.F."/>
            <person name="Baker D."/>
            <person name="Gharbi K."/>
            <person name="Hall N."/>
            <person name="Watson M."/>
            <person name="Adriaenssens E.M."/>
            <person name="Foster-Nyarko E."/>
            <person name="Jarju S."/>
            <person name="Secka A."/>
            <person name="Antonio M."/>
            <person name="Oren A."/>
            <person name="Chaudhuri R.R."/>
            <person name="La Ragione R."/>
            <person name="Hildebrand F."/>
            <person name="Pallen M.J."/>
        </authorList>
    </citation>
    <scope>NUCLEOTIDE SEQUENCE</scope>
    <source>
        <strain evidence="5">CHK181-108</strain>
    </source>
</reference>
<organism evidence="5 6">
    <name type="scientific">Candidatus Ornithomonoglobus intestinigallinarum</name>
    <dbReference type="NCBI Taxonomy" id="2840894"/>
    <lineage>
        <taxon>Bacteria</taxon>
        <taxon>Bacillati</taxon>
        <taxon>Bacillota</taxon>
        <taxon>Clostridia</taxon>
        <taxon>Candidatus Ornithomonoglobus</taxon>
    </lineage>
</organism>
<dbReference type="PROSITE" id="PS51494">
    <property type="entry name" value="SPOIVB"/>
    <property type="match status" value="1"/>
</dbReference>
<dbReference type="GO" id="GO:0004222">
    <property type="term" value="F:metalloendopeptidase activity"/>
    <property type="evidence" value="ECO:0007669"/>
    <property type="project" value="InterPro"/>
</dbReference>
<evidence type="ECO:0000256" key="1">
    <source>
        <dbReference type="ARBA" id="ARBA00001947"/>
    </source>
</evidence>
<comment type="caution">
    <text evidence="5">The sequence shown here is derived from an EMBL/GenBank/DDBJ whole genome shotgun (WGS) entry which is preliminary data.</text>
</comment>
<dbReference type="InterPro" id="IPR004387">
    <property type="entry name" value="Pept_M50_Zn"/>
</dbReference>
<dbReference type="GO" id="GO:0016020">
    <property type="term" value="C:membrane"/>
    <property type="evidence" value="ECO:0007669"/>
    <property type="project" value="InterPro"/>
</dbReference>